<sequence length="103" mass="12169">MFLGQNAALTIYDDQEAILPNDDEDEITDLLNEDSFQNEDDWQRQVDKWNEIIEEEQAQEDEEVYNFDLDIDNIDHPAINNAAKWKLYDLFNNLESPNFLSNL</sequence>
<protein>
    <submittedName>
        <fullName evidence="1">Uncharacterized protein</fullName>
    </submittedName>
</protein>
<evidence type="ECO:0000313" key="1">
    <source>
        <dbReference type="EMBL" id="RIB11052.1"/>
    </source>
</evidence>
<name>A0A397ULC9_9GLOM</name>
<dbReference type="AlphaFoldDB" id="A0A397ULC9"/>
<organism evidence="1 2">
    <name type="scientific">Gigaspora rosea</name>
    <dbReference type="NCBI Taxonomy" id="44941"/>
    <lineage>
        <taxon>Eukaryota</taxon>
        <taxon>Fungi</taxon>
        <taxon>Fungi incertae sedis</taxon>
        <taxon>Mucoromycota</taxon>
        <taxon>Glomeromycotina</taxon>
        <taxon>Glomeromycetes</taxon>
        <taxon>Diversisporales</taxon>
        <taxon>Gigasporaceae</taxon>
        <taxon>Gigaspora</taxon>
    </lineage>
</organism>
<dbReference type="EMBL" id="QKWP01001177">
    <property type="protein sequence ID" value="RIB11052.1"/>
    <property type="molecule type" value="Genomic_DNA"/>
</dbReference>
<evidence type="ECO:0000313" key="2">
    <source>
        <dbReference type="Proteomes" id="UP000266673"/>
    </source>
</evidence>
<gene>
    <name evidence="1" type="ORF">C2G38_2042986</name>
</gene>
<proteinExistence type="predicted"/>
<keyword evidence="2" id="KW-1185">Reference proteome</keyword>
<comment type="caution">
    <text evidence="1">The sequence shown here is derived from an EMBL/GenBank/DDBJ whole genome shotgun (WGS) entry which is preliminary data.</text>
</comment>
<dbReference type="OrthoDB" id="10554625at2759"/>
<reference evidence="1 2" key="1">
    <citation type="submission" date="2018-06" db="EMBL/GenBank/DDBJ databases">
        <title>Comparative genomics reveals the genomic features of Rhizophagus irregularis, R. cerebriforme, R. diaphanum and Gigaspora rosea, and their symbiotic lifestyle signature.</title>
        <authorList>
            <person name="Morin E."/>
            <person name="San Clemente H."/>
            <person name="Chen E.C.H."/>
            <person name="De La Providencia I."/>
            <person name="Hainaut M."/>
            <person name="Kuo A."/>
            <person name="Kohler A."/>
            <person name="Murat C."/>
            <person name="Tang N."/>
            <person name="Roy S."/>
            <person name="Loubradou J."/>
            <person name="Henrissat B."/>
            <person name="Grigoriev I.V."/>
            <person name="Corradi N."/>
            <person name="Roux C."/>
            <person name="Martin F.M."/>
        </authorList>
    </citation>
    <scope>NUCLEOTIDE SEQUENCE [LARGE SCALE GENOMIC DNA]</scope>
    <source>
        <strain evidence="1 2">DAOM 194757</strain>
    </source>
</reference>
<dbReference type="Proteomes" id="UP000266673">
    <property type="component" value="Unassembled WGS sequence"/>
</dbReference>
<accession>A0A397ULC9</accession>